<evidence type="ECO:0000313" key="10">
    <source>
        <dbReference type="EMBL" id="KAL1139514.1"/>
    </source>
</evidence>
<sequence>MFCDSRSGDKRLRRSFSNTLESKENIFQGVKVSRWLDYDNWSGSNKATPHVERIPCQHDNAVFPAGSSFAVEQPPVPVAISKFILGKEIMYGKILEEFLSSELGQREFPKPVSFSDLPNILATNYGECQHSSRGCECDTYQLQEYVCVKQCPRAPCFHPVKPLGFCCHICALSDDG</sequence>
<dbReference type="GO" id="GO:0015031">
    <property type="term" value="P:protein transport"/>
    <property type="evidence" value="ECO:0007669"/>
    <property type="project" value="UniProtKB-KW"/>
</dbReference>
<keyword evidence="8" id="KW-1133">Transmembrane helix</keyword>
<keyword evidence="11" id="KW-1185">Reference proteome</keyword>
<organism evidence="10 11">
    <name type="scientific">Ranatra chinensis</name>
    <dbReference type="NCBI Taxonomy" id="642074"/>
    <lineage>
        <taxon>Eukaryota</taxon>
        <taxon>Metazoa</taxon>
        <taxon>Ecdysozoa</taxon>
        <taxon>Arthropoda</taxon>
        <taxon>Hexapoda</taxon>
        <taxon>Insecta</taxon>
        <taxon>Pterygota</taxon>
        <taxon>Neoptera</taxon>
        <taxon>Paraneoptera</taxon>
        <taxon>Hemiptera</taxon>
        <taxon>Heteroptera</taxon>
        <taxon>Panheteroptera</taxon>
        <taxon>Nepomorpha</taxon>
        <taxon>Nepidae</taxon>
        <taxon>Ranatrinae</taxon>
        <taxon>Ranatra</taxon>
    </lineage>
</organism>
<keyword evidence="5" id="KW-0812">Transmembrane</keyword>
<evidence type="ECO:0000256" key="4">
    <source>
        <dbReference type="ARBA" id="ARBA00022475"/>
    </source>
</evidence>
<evidence type="ECO:0000256" key="8">
    <source>
        <dbReference type="ARBA" id="ARBA00022989"/>
    </source>
</evidence>
<evidence type="ECO:0000313" key="11">
    <source>
        <dbReference type="Proteomes" id="UP001558652"/>
    </source>
</evidence>
<evidence type="ECO:0000256" key="9">
    <source>
        <dbReference type="ARBA" id="ARBA00023136"/>
    </source>
</evidence>
<name>A0ABD0ZHE2_9HEMI</name>
<dbReference type="PANTHER" id="PTHR14995:SF2">
    <property type="entry name" value="PROTEIN AMNIONLESS"/>
    <property type="match status" value="1"/>
</dbReference>
<dbReference type="GO" id="GO:0005886">
    <property type="term" value="C:plasma membrane"/>
    <property type="evidence" value="ECO:0007669"/>
    <property type="project" value="UniProtKB-SubCell"/>
</dbReference>
<dbReference type="Proteomes" id="UP001558652">
    <property type="component" value="Unassembled WGS sequence"/>
</dbReference>
<accession>A0ABD0ZHE2</accession>
<evidence type="ECO:0000256" key="1">
    <source>
        <dbReference type="ARBA" id="ARBA00004251"/>
    </source>
</evidence>
<keyword evidence="4" id="KW-1003">Cell membrane</keyword>
<evidence type="ECO:0000256" key="5">
    <source>
        <dbReference type="ARBA" id="ARBA00022692"/>
    </source>
</evidence>
<dbReference type="EMBL" id="JBFDAA010000002">
    <property type="protein sequence ID" value="KAL1139514.1"/>
    <property type="molecule type" value="Genomic_DNA"/>
</dbReference>
<keyword evidence="9" id="KW-0472">Membrane</keyword>
<gene>
    <name evidence="10" type="ORF">AAG570_006497</name>
</gene>
<evidence type="ECO:0000256" key="2">
    <source>
        <dbReference type="ARBA" id="ARBA00021200"/>
    </source>
</evidence>
<protein>
    <recommendedName>
        <fullName evidence="2">Protein amnionless</fullName>
    </recommendedName>
</protein>
<proteinExistence type="predicted"/>
<keyword evidence="3" id="KW-0813">Transport</keyword>
<reference evidence="10 11" key="1">
    <citation type="submission" date="2024-07" db="EMBL/GenBank/DDBJ databases">
        <title>Chromosome-level genome assembly of the water stick insect Ranatra chinensis (Heteroptera: Nepidae).</title>
        <authorList>
            <person name="Liu X."/>
        </authorList>
    </citation>
    <scope>NUCLEOTIDE SEQUENCE [LARGE SCALE GENOMIC DNA]</scope>
    <source>
        <strain evidence="10">Cailab_2021Rc</strain>
        <tissue evidence="10">Muscle</tissue>
    </source>
</reference>
<comment type="caution">
    <text evidence="10">The sequence shown here is derived from an EMBL/GenBank/DDBJ whole genome shotgun (WGS) entry which is preliminary data.</text>
</comment>
<dbReference type="AlphaFoldDB" id="A0ABD0ZHE2"/>
<evidence type="ECO:0000256" key="3">
    <source>
        <dbReference type="ARBA" id="ARBA00022448"/>
    </source>
</evidence>
<keyword evidence="7" id="KW-0653">Protein transport</keyword>
<evidence type="ECO:0000256" key="6">
    <source>
        <dbReference type="ARBA" id="ARBA00022729"/>
    </source>
</evidence>
<comment type="subcellular location">
    <subcellularLocation>
        <location evidence="1">Cell membrane</location>
        <topology evidence="1">Single-pass type I membrane protein</topology>
    </subcellularLocation>
</comment>
<dbReference type="PANTHER" id="PTHR14995">
    <property type="entry name" value="AMNIONLESS"/>
    <property type="match status" value="1"/>
</dbReference>
<evidence type="ECO:0000256" key="7">
    <source>
        <dbReference type="ARBA" id="ARBA00022927"/>
    </source>
</evidence>
<keyword evidence="6" id="KW-0732">Signal</keyword>
<dbReference type="InterPro" id="IPR026112">
    <property type="entry name" value="AMN"/>
</dbReference>
<dbReference type="Pfam" id="PF14828">
    <property type="entry name" value="Amnionless"/>
    <property type="match status" value="1"/>
</dbReference>